<proteinExistence type="predicted"/>
<gene>
    <name evidence="2" type="ORF">LOX96_05675</name>
</gene>
<comment type="caution">
    <text evidence="2">The sequence shown here is derived from an EMBL/GenBank/DDBJ whole genome shotgun (WGS) entry which is preliminary data.</text>
</comment>
<dbReference type="SUPFAM" id="SSF55729">
    <property type="entry name" value="Acyl-CoA N-acyltransferases (Nat)"/>
    <property type="match status" value="1"/>
</dbReference>
<feature type="domain" description="N-acetyltransferase" evidence="1">
    <location>
        <begin position="11"/>
        <end position="175"/>
    </location>
</feature>
<keyword evidence="3" id="KW-1185">Reference proteome</keyword>
<evidence type="ECO:0000313" key="3">
    <source>
        <dbReference type="Proteomes" id="UP001139721"/>
    </source>
</evidence>
<dbReference type="PROSITE" id="PS51186">
    <property type="entry name" value="GNAT"/>
    <property type="match status" value="1"/>
</dbReference>
<accession>A0A9X2ICB1</accession>
<dbReference type="RefSeq" id="WP_250421078.1">
    <property type="nucleotide sequence ID" value="NZ_JAJKBJ010000004.1"/>
</dbReference>
<evidence type="ECO:0000313" key="2">
    <source>
        <dbReference type="EMBL" id="MCL9683573.1"/>
    </source>
</evidence>
<sequence length="175" mass="19795">MRASTWSNELIQLFVLTENDVAPSYIDWLNDPEVNRYLESRFEIHSLESTRQFVKNCMANDNTLLLGIRFPLLENKHIGNIKLEINQRHGLGEVGIMIGEKKAHGKGVATQAISLLAQIARDELKLRKLTAGCYESNKASERAFIKAGFVIEGKRPEHFLINGQPEDLTLMGMML</sequence>
<dbReference type="InterPro" id="IPR016181">
    <property type="entry name" value="Acyl_CoA_acyltransferase"/>
</dbReference>
<dbReference type="Pfam" id="PF13302">
    <property type="entry name" value="Acetyltransf_3"/>
    <property type="match status" value="1"/>
</dbReference>
<organism evidence="2 3">
    <name type="scientific">Legionella maioricensis</name>
    <dbReference type="NCBI Taxonomy" id="2896528"/>
    <lineage>
        <taxon>Bacteria</taxon>
        <taxon>Pseudomonadati</taxon>
        <taxon>Pseudomonadota</taxon>
        <taxon>Gammaproteobacteria</taxon>
        <taxon>Legionellales</taxon>
        <taxon>Legionellaceae</taxon>
        <taxon>Legionella</taxon>
    </lineage>
</organism>
<dbReference type="EMBL" id="JAJKBJ010000004">
    <property type="protein sequence ID" value="MCL9683573.1"/>
    <property type="molecule type" value="Genomic_DNA"/>
</dbReference>
<dbReference type="Gene3D" id="3.40.630.30">
    <property type="match status" value="1"/>
</dbReference>
<dbReference type="AlphaFoldDB" id="A0A9X2ICB1"/>
<name>A0A9X2ICB1_9GAMM</name>
<dbReference type="InterPro" id="IPR000182">
    <property type="entry name" value="GNAT_dom"/>
</dbReference>
<dbReference type="GO" id="GO:0016747">
    <property type="term" value="F:acyltransferase activity, transferring groups other than amino-acyl groups"/>
    <property type="evidence" value="ECO:0007669"/>
    <property type="project" value="InterPro"/>
</dbReference>
<dbReference type="PANTHER" id="PTHR43415">
    <property type="entry name" value="SPERMIDINE N(1)-ACETYLTRANSFERASE"/>
    <property type="match status" value="1"/>
</dbReference>
<dbReference type="Proteomes" id="UP001139721">
    <property type="component" value="Unassembled WGS sequence"/>
</dbReference>
<protein>
    <submittedName>
        <fullName evidence="2">GNAT family N-acetyltransferase</fullName>
    </submittedName>
</protein>
<dbReference type="PANTHER" id="PTHR43415:SF3">
    <property type="entry name" value="GNAT-FAMILY ACETYLTRANSFERASE"/>
    <property type="match status" value="1"/>
</dbReference>
<evidence type="ECO:0000259" key="1">
    <source>
        <dbReference type="PROSITE" id="PS51186"/>
    </source>
</evidence>
<reference evidence="2" key="1">
    <citation type="submission" date="2021-11" db="EMBL/GenBank/DDBJ databases">
        <title>Legionella maioricencis sp. nov., a new species isolated from hot water samples in Mallorca.</title>
        <authorList>
            <person name="Crespi S."/>
            <person name="Drasar V."/>
            <person name="Salva-Serra F."/>
            <person name="Jaen-Luchoro D."/>
            <person name="Pineiro-Iglesias B."/>
            <person name="Aliaga F."/>
            <person name="Fernandez-Juarez V."/>
            <person name="Coll G."/>
            <person name="Moore E.R.B."/>
            <person name="Bennasar-Figueras A."/>
        </authorList>
    </citation>
    <scope>NUCLEOTIDE SEQUENCE</scope>
    <source>
        <strain evidence="2">HCPI-6</strain>
    </source>
</reference>